<dbReference type="EMBL" id="MZNU01000046">
    <property type="protein sequence ID" value="OWP06464.1"/>
    <property type="molecule type" value="Genomic_DNA"/>
</dbReference>
<gene>
    <name evidence="6" type="ORF">B2J93_9237</name>
</gene>
<dbReference type="PANTHER" id="PTHR23501:SF67">
    <property type="entry name" value="MFS MULTIDRUG EFFLUX TRANSPORTER (EUROFUNG)"/>
    <property type="match status" value="1"/>
</dbReference>
<organism evidence="6 7">
    <name type="scientific">Diplocarpon coronariae</name>
    <dbReference type="NCBI Taxonomy" id="2795749"/>
    <lineage>
        <taxon>Eukaryota</taxon>
        <taxon>Fungi</taxon>
        <taxon>Dikarya</taxon>
        <taxon>Ascomycota</taxon>
        <taxon>Pezizomycotina</taxon>
        <taxon>Leotiomycetes</taxon>
        <taxon>Helotiales</taxon>
        <taxon>Drepanopezizaceae</taxon>
        <taxon>Diplocarpon</taxon>
    </lineage>
</organism>
<accession>A0A218ZFD6</accession>
<keyword evidence="7" id="KW-1185">Reference proteome</keyword>
<feature type="region of interest" description="Disordered" evidence="5">
    <location>
        <begin position="57"/>
        <end position="113"/>
    </location>
</feature>
<dbReference type="PANTHER" id="PTHR23501">
    <property type="entry name" value="MAJOR FACILITATOR SUPERFAMILY"/>
    <property type="match status" value="1"/>
</dbReference>
<dbReference type="GO" id="GO:0015174">
    <property type="term" value="F:basic amino acid transmembrane transporter activity"/>
    <property type="evidence" value="ECO:0007669"/>
    <property type="project" value="TreeGrafter"/>
</dbReference>
<evidence type="ECO:0000256" key="3">
    <source>
        <dbReference type="ARBA" id="ARBA00022989"/>
    </source>
</evidence>
<comment type="caution">
    <text evidence="6">The sequence shown here is derived from an EMBL/GenBank/DDBJ whole genome shotgun (WGS) entry which is preliminary data.</text>
</comment>
<protein>
    <submittedName>
        <fullName evidence="6">Major facilitator superfamily transporter</fullName>
    </submittedName>
</protein>
<dbReference type="OrthoDB" id="419537at2759"/>
<feature type="compositionally biased region" description="Acidic residues" evidence="5">
    <location>
        <begin position="98"/>
        <end position="110"/>
    </location>
</feature>
<dbReference type="InterPro" id="IPR011701">
    <property type="entry name" value="MFS"/>
</dbReference>
<feature type="compositionally biased region" description="Polar residues" evidence="5">
    <location>
        <begin position="1"/>
        <end position="20"/>
    </location>
</feature>
<dbReference type="InterPro" id="IPR036259">
    <property type="entry name" value="MFS_trans_sf"/>
</dbReference>
<keyword evidence="4" id="KW-0472">Membrane</keyword>
<comment type="subcellular location">
    <subcellularLocation>
        <location evidence="1">Membrane</location>
        <topology evidence="1">Multi-pass membrane protein</topology>
    </subcellularLocation>
</comment>
<dbReference type="Pfam" id="PF07690">
    <property type="entry name" value="MFS_1"/>
    <property type="match status" value="1"/>
</dbReference>
<evidence type="ECO:0000256" key="5">
    <source>
        <dbReference type="SAM" id="MobiDB-lite"/>
    </source>
</evidence>
<evidence type="ECO:0000313" key="6">
    <source>
        <dbReference type="EMBL" id="OWP06464.1"/>
    </source>
</evidence>
<reference evidence="6 7" key="1">
    <citation type="submission" date="2017-04" db="EMBL/GenBank/DDBJ databases">
        <title>Draft genome sequence of Marssonina coronaria NL1: causal agent of apple blotch.</title>
        <authorList>
            <person name="Cheng Q."/>
        </authorList>
    </citation>
    <scope>NUCLEOTIDE SEQUENCE [LARGE SCALE GENOMIC DNA]</scope>
    <source>
        <strain evidence="6 7">NL1</strain>
    </source>
</reference>
<dbReference type="AlphaFoldDB" id="A0A218ZFD6"/>
<evidence type="ECO:0000256" key="4">
    <source>
        <dbReference type="ARBA" id="ARBA00023136"/>
    </source>
</evidence>
<dbReference type="InParanoid" id="A0A218ZFD6"/>
<dbReference type="Gene3D" id="1.20.1250.20">
    <property type="entry name" value="MFS general substrate transporter like domains"/>
    <property type="match status" value="1"/>
</dbReference>
<feature type="region of interest" description="Disordered" evidence="5">
    <location>
        <begin position="1"/>
        <end position="33"/>
    </location>
</feature>
<keyword evidence="3" id="KW-1133">Transmembrane helix</keyword>
<proteinExistence type="predicted"/>
<evidence type="ECO:0000313" key="7">
    <source>
        <dbReference type="Proteomes" id="UP000242519"/>
    </source>
</evidence>
<evidence type="ECO:0000256" key="2">
    <source>
        <dbReference type="ARBA" id="ARBA00022692"/>
    </source>
</evidence>
<dbReference type="SUPFAM" id="SSF103473">
    <property type="entry name" value="MFS general substrate transporter"/>
    <property type="match status" value="1"/>
</dbReference>
<evidence type="ECO:0000256" key="1">
    <source>
        <dbReference type="ARBA" id="ARBA00004141"/>
    </source>
</evidence>
<name>A0A218ZFD6_9HELO</name>
<dbReference type="Proteomes" id="UP000242519">
    <property type="component" value="Unassembled WGS sequence"/>
</dbReference>
<dbReference type="GO" id="GO:0000329">
    <property type="term" value="C:fungal-type vacuole membrane"/>
    <property type="evidence" value="ECO:0007669"/>
    <property type="project" value="TreeGrafter"/>
</dbReference>
<sequence length="271" mass="28419">MAGNGSSARQDGVNEQTSLLSAPEGLDGRHLGADTFDNFVSRSLSITRGLGIELESQETALLRGPRRDGSVRKAPRASSRPSTLRRKKPHASSFSGQEDIDEEGGSEVDEPTSPCVADVSVSTFRLIFGGVLTAQFVADFDGTILGSSPPVVTSYFHSSILARALDLVPIEVRGAYRAYLSLVSGAGSALGASTGGAIADSLGWRWEFGAQVPLLAVALCIAYLNVPRKLGRAESPATKSVWAAKGVCDYQASALPTTSIAFVILGLASRY</sequence>
<keyword evidence="2" id="KW-0812">Transmembrane</keyword>